<name>A0AA95MKF0_9BACI</name>
<dbReference type="Gene3D" id="3.40.50.2000">
    <property type="entry name" value="Glycogen Phosphorylase B"/>
    <property type="match status" value="2"/>
</dbReference>
<dbReference type="AlphaFoldDB" id="A0AA95MKF0"/>
<evidence type="ECO:0000313" key="3">
    <source>
        <dbReference type="Proteomes" id="UP001178288"/>
    </source>
</evidence>
<dbReference type="SUPFAM" id="SSF53756">
    <property type="entry name" value="UDP-Glycosyltransferase/glycogen phosphorylase"/>
    <property type="match status" value="1"/>
</dbReference>
<evidence type="ECO:0000259" key="1">
    <source>
        <dbReference type="Pfam" id="PF00534"/>
    </source>
</evidence>
<dbReference type="PANTHER" id="PTHR12526:SF630">
    <property type="entry name" value="GLYCOSYLTRANSFERASE"/>
    <property type="match status" value="1"/>
</dbReference>
<dbReference type="Proteomes" id="UP001178288">
    <property type="component" value="Chromosome"/>
</dbReference>
<dbReference type="EC" id="2.4.-.-" evidence="2"/>
<keyword evidence="2" id="KW-0328">Glycosyltransferase</keyword>
<keyword evidence="3" id="KW-1185">Reference proteome</keyword>
<evidence type="ECO:0000313" key="2">
    <source>
        <dbReference type="EMBL" id="WHY85190.1"/>
    </source>
</evidence>
<dbReference type="EMBL" id="CP126114">
    <property type="protein sequence ID" value="WHY85190.1"/>
    <property type="molecule type" value="Genomic_DNA"/>
</dbReference>
<dbReference type="GO" id="GO:0016757">
    <property type="term" value="F:glycosyltransferase activity"/>
    <property type="evidence" value="ECO:0007669"/>
    <property type="project" value="UniProtKB-KW"/>
</dbReference>
<dbReference type="PANTHER" id="PTHR12526">
    <property type="entry name" value="GLYCOSYLTRANSFERASE"/>
    <property type="match status" value="1"/>
</dbReference>
<dbReference type="RefSeq" id="WP_066091295.1">
    <property type="nucleotide sequence ID" value="NZ_CP126114.1"/>
</dbReference>
<gene>
    <name evidence="2" type="ORF">QNH39_21615</name>
</gene>
<dbReference type="Pfam" id="PF00534">
    <property type="entry name" value="Glycos_transf_1"/>
    <property type="match status" value="1"/>
</dbReference>
<dbReference type="CDD" id="cd03811">
    <property type="entry name" value="GT4_GT28_WabH-like"/>
    <property type="match status" value="1"/>
</dbReference>
<keyword evidence="2" id="KW-0808">Transferase</keyword>
<accession>A0AA95MKF0</accession>
<sequence>MKKKLLFMLINMNVGGTEKALLNMLSEIPSKEYDITLLMLEEYGGFLNLLPKDIHVEYLPEYFKMKNILNQPLHIVALNFLRRGRFVKAFTIILLHLISKITKERSIIFKYALKDYQDNKAEYDVAIAYAGPMDFISYFVINKIKAKKKVQWIHFDVTRIGFNKKFAEKIYKKFDKLYVVSNEGRKKLINYLPNLNDKVDTFFNLISPSSIVKMANDGVGFEDHFKGLRILTVGRLTKEKGQDLTIPVLAKLKEDGYKVRWYCIGDGRDKEDYEKLVEEYNVKKDFKFLGANPNPYPFMKQCDLYVQPSRHEGYCITLTEAKCFDKPIISTNFTGASEQIIHNHTGLIINFDAQEMYLAIKRLLDDENLRRNLEGNSRNNKINTTTEIQKLFNIVPN</sequence>
<feature type="domain" description="Glycosyl transferase family 1" evidence="1">
    <location>
        <begin position="229"/>
        <end position="379"/>
    </location>
</feature>
<organism evidence="2 3">
    <name type="scientific">Neobacillus novalis</name>
    <dbReference type="NCBI Taxonomy" id="220687"/>
    <lineage>
        <taxon>Bacteria</taxon>
        <taxon>Bacillati</taxon>
        <taxon>Bacillota</taxon>
        <taxon>Bacilli</taxon>
        <taxon>Bacillales</taxon>
        <taxon>Bacillaceae</taxon>
        <taxon>Neobacillus</taxon>
    </lineage>
</organism>
<dbReference type="KEGG" id="nnv:QNH39_21615"/>
<protein>
    <submittedName>
        <fullName evidence="2">Glycosyltransferase</fullName>
        <ecNumber evidence="2">2.4.-.-</ecNumber>
    </submittedName>
</protein>
<proteinExistence type="predicted"/>
<dbReference type="InterPro" id="IPR001296">
    <property type="entry name" value="Glyco_trans_1"/>
</dbReference>
<reference evidence="2" key="1">
    <citation type="submission" date="2023-05" db="EMBL/GenBank/DDBJ databases">
        <title>Comparative genomics of Bacillaceae isolates and their secondary metabolite potential.</title>
        <authorList>
            <person name="Song L."/>
            <person name="Nielsen L.J."/>
            <person name="Mohite O."/>
            <person name="Xu X."/>
            <person name="Weber T."/>
            <person name="Kovacs A.T."/>
        </authorList>
    </citation>
    <scope>NUCLEOTIDE SEQUENCE</scope>
    <source>
        <strain evidence="2">XLM17</strain>
    </source>
</reference>